<dbReference type="HOGENOM" id="CLU_075843_0_0_1"/>
<dbReference type="RefSeq" id="XP_008718950.1">
    <property type="nucleotide sequence ID" value="XM_008720728.1"/>
</dbReference>
<dbReference type="eggNOG" id="ENOG502SCFP">
    <property type="taxonomic scope" value="Eukaryota"/>
</dbReference>
<dbReference type="STRING" id="1220924.W2RPC9"/>
<dbReference type="Proteomes" id="UP000030752">
    <property type="component" value="Unassembled WGS sequence"/>
</dbReference>
<evidence type="ECO:0000313" key="1">
    <source>
        <dbReference type="EMBL" id="ETN38361.1"/>
    </source>
</evidence>
<dbReference type="OrthoDB" id="5364416at2759"/>
<name>W2RPC9_CYPE1</name>
<dbReference type="EMBL" id="KB822722">
    <property type="protein sequence ID" value="ETN38361.1"/>
    <property type="molecule type" value="Genomic_DNA"/>
</dbReference>
<reference evidence="1 2" key="1">
    <citation type="submission" date="2013-03" db="EMBL/GenBank/DDBJ databases">
        <title>The Genome Sequence of Phialophora europaea CBS 101466.</title>
        <authorList>
            <consortium name="The Broad Institute Genomics Platform"/>
            <person name="Cuomo C."/>
            <person name="de Hoog S."/>
            <person name="Gorbushina A."/>
            <person name="Walker B."/>
            <person name="Young S.K."/>
            <person name="Zeng Q."/>
            <person name="Gargeya S."/>
            <person name="Fitzgerald M."/>
            <person name="Haas B."/>
            <person name="Abouelleil A."/>
            <person name="Allen A.W."/>
            <person name="Alvarado L."/>
            <person name="Arachchi H.M."/>
            <person name="Berlin A.M."/>
            <person name="Chapman S.B."/>
            <person name="Gainer-Dewar J."/>
            <person name="Goldberg J."/>
            <person name="Griggs A."/>
            <person name="Gujja S."/>
            <person name="Hansen M."/>
            <person name="Howarth C."/>
            <person name="Imamovic A."/>
            <person name="Ireland A."/>
            <person name="Larimer J."/>
            <person name="McCowan C."/>
            <person name="Murphy C."/>
            <person name="Pearson M."/>
            <person name="Poon T.W."/>
            <person name="Priest M."/>
            <person name="Roberts A."/>
            <person name="Saif S."/>
            <person name="Shea T."/>
            <person name="Sisk P."/>
            <person name="Sykes S."/>
            <person name="Wortman J."/>
            <person name="Nusbaum C."/>
            <person name="Birren B."/>
        </authorList>
    </citation>
    <scope>NUCLEOTIDE SEQUENCE [LARGE SCALE GENOMIC DNA]</scope>
    <source>
        <strain evidence="1 2">CBS 101466</strain>
    </source>
</reference>
<sequence>MPVRIVQRIATPPAQSPHFTQSRQFSITPAVPASDYHDPNTTNSQEETVYTVSLSVSPQLHESMNHLRSTYFPKKLNRLSAHLTLFHALPGSELEARIIPVIDSIAAKTPCYPIEVGRPVRMKHGILLPARHMGEERLRRTEEIHKEMKRNWEQFLSRQDRQGLRLHWTIMNKVDDSGKVDKAEREVGGFLRSKQEQLATRSEVEGFVTGLVLWRYDHGRWKEPREFKFQRQADDVKV</sequence>
<proteinExistence type="predicted"/>
<dbReference type="Pfam" id="PF13563">
    <property type="entry name" value="2_5_RNA_ligase2"/>
    <property type="match status" value="1"/>
</dbReference>
<gene>
    <name evidence="1" type="ORF">HMPREF1541_06396</name>
</gene>
<dbReference type="AlphaFoldDB" id="W2RPC9"/>
<accession>W2RPC9</accession>
<dbReference type="Gene3D" id="3.90.1140.10">
    <property type="entry name" value="Cyclic phosphodiesterase"/>
    <property type="match status" value="1"/>
</dbReference>
<dbReference type="InParanoid" id="W2RPC9"/>
<protein>
    <submittedName>
        <fullName evidence="1">Uncharacterized protein</fullName>
    </submittedName>
</protein>
<organism evidence="1 2">
    <name type="scientific">Cyphellophora europaea (strain CBS 101466)</name>
    <name type="common">Phialophora europaea</name>
    <dbReference type="NCBI Taxonomy" id="1220924"/>
    <lineage>
        <taxon>Eukaryota</taxon>
        <taxon>Fungi</taxon>
        <taxon>Dikarya</taxon>
        <taxon>Ascomycota</taxon>
        <taxon>Pezizomycotina</taxon>
        <taxon>Eurotiomycetes</taxon>
        <taxon>Chaetothyriomycetidae</taxon>
        <taxon>Chaetothyriales</taxon>
        <taxon>Cyphellophoraceae</taxon>
        <taxon>Cyphellophora</taxon>
    </lineage>
</organism>
<dbReference type="VEuPathDB" id="FungiDB:HMPREF1541_06396"/>
<keyword evidence="2" id="KW-1185">Reference proteome</keyword>
<dbReference type="GeneID" id="19973735"/>
<evidence type="ECO:0000313" key="2">
    <source>
        <dbReference type="Proteomes" id="UP000030752"/>
    </source>
</evidence>